<accession>A0A6G5ABT3</accession>
<reference evidence="2" key="1">
    <citation type="submission" date="2020-03" db="EMBL/GenBank/DDBJ databases">
        <title>A transcriptome and proteome of the tick Rhipicephalus microplus shaped by the genetic composition of its hosts and developmental stage.</title>
        <authorList>
            <person name="Garcia G.R."/>
            <person name="Ribeiro J.M.C."/>
            <person name="Maruyama S.R."/>
            <person name="Gardinasse L.G."/>
            <person name="Nelson K."/>
            <person name="Ferreira B.R."/>
            <person name="Andrade T.G."/>
            <person name="Santos I.K.F.M."/>
        </authorList>
    </citation>
    <scope>NUCLEOTIDE SEQUENCE</scope>
    <source>
        <strain evidence="2">NSGR</strain>
        <tissue evidence="2">Salivary glands</tissue>
    </source>
</reference>
<name>A0A6G5ABT3_RHIMP</name>
<dbReference type="CDD" id="cd01650">
    <property type="entry name" value="RT_nLTR_like"/>
    <property type="match status" value="1"/>
</dbReference>
<dbReference type="InterPro" id="IPR000477">
    <property type="entry name" value="RT_dom"/>
</dbReference>
<keyword evidence="2" id="KW-0808">Transferase</keyword>
<evidence type="ECO:0000313" key="2">
    <source>
        <dbReference type="EMBL" id="NIE47656.1"/>
    </source>
</evidence>
<dbReference type="InterPro" id="IPR043502">
    <property type="entry name" value="DNA/RNA_pol_sf"/>
</dbReference>
<dbReference type="PANTHER" id="PTHR33332">
    <property type="entry name" value="REVERSE TRANSCRIPTASE DOMAIN-CONTAINING PROTEIN"/>
    <property type="match status" value="1"/>
</dbReference>
<dbReference type="VEuPathDB" id="VectorBase:LOC119186339"/>
<sequence>MPPILVDISGIASLINKLGNHSSPGYDSINSKFLRNTVEISSIILAKIFQQSLDTSTLPSEWKIGKVVPIHKSGSKSSPANYRPISLTSTCCKLLEHIIFTNLVNFLESNSFFTSSQHGFRKSYSCDTQLVSFTNRLHRILDNSSQADCIFLDFSKAFDKVCHKLLLHKLSQLKLDHNVFKWIECFLTNRSQFVYANGYNSCFTEVHSGVPQGSVIGPLLFLIYINDLPCHIKSRIHLFADDCVIFREVNNITDSCTLQSDLNTVNNWCRTWLMELNINKCKVMRVSRSVCSQFTYY</sequence>
<dbReference type="SUPFAM" id="SSF56672">
    <property type="entry name" value="DNA/RNA polymerases"/>
    <property type="match status" value="1"/>
</dbReference>
<keyword evidence="2" id="KW-0695">RNA-directed DNA polymerase</keyword>
<keyword evidence="2" id="KW-0255">Endonuclease</keyword>
<organism evidence="2">
    <name type="scientific">Rhipicephalus microplus</name>
    <name type="common">Cattle tick</name>
    <name type="synonym">Boophilus microplus</name>
    <dbReference type="NCBI Taxonomy" id="6941"/>
    <lineage>
        <taxon>Eukaryota</taxon>
        <taxon>Metazoa</taxon>
        <taxon>Ecdysozoa</taxon>
        <taxon>Arthropoda</taxon>
        <taxon>Chelicerata</taxon>
        <taxon>Arachnida</taxon>
        <taxon>Acari</taxon>
        <taxon>Parasitiformes</taxon>
        <taxon>Ixodida</taxon>
        <taxon>Ixodoidea</taxon>
        <taxon>Ixodidae</taxon>
        <taxon>Rhipicephalinae</taxon>
        <taxon>Rhipicephalus</taxon>
        <taxon>Boophilus</taxon>
    </lineage>
</organism>
<dbReference type="PROSITE" id="PS50878">
    <property type="entry name" value="RT_POL"/>
    <property type="match status" value="1"/>
</dbReference>
<protein>
    <submittedName>
        <fullName evidence="2">Putative endonuclease/reverse transcriptase</fullName>
    </submittedName>
</protein>
<keyword evidence="2" id="KW-0378">Hydrolase</keyword>
<proteinExistence type="predicted"/>
<feature type="domain" description="Reverse transcriptase" evidence="1">
    <location>
        <begin position="51"/>
        <end position="297"/>
    </location>
</feature>
<evidence type="ECO:0000259" key="1">
    <source>
        <dbReference type="PROSITE" id="PS50878"/>
    </source>
</evidence>
<dbReference type="EMBL" id="GIKN01005383">
    <property type="protein sequence ID" value="NIE47656.1"/>
    <property type="molecule type" value="Transcribed_RNA"/>
</dbReference>
<keyword evidence="2" id="KW-0540">Nuclease</keyword>
<dbReference type="Pfam" id="PF00078">
    <property type="entry name" value="RVT_1"/>
    <property type="match status" value="1"/>
</dbReference>
<dbReference type="OrthoDB" id="6503939at2759"/>
<dbReference type="GO" id="GO:0004519">
    <property type="term" value="F:endonuclease activity"/>
    <property type="evidence" value="ECO:0007669"/>
    <property type="project" value="UniProtKB-KW"/>
</dbReference>
<dbReference type="GO" id="GO:0003964">
    <property type="term" value="F:RNA-directed DNA polymerase activity"/>
    <property type="evidence" value="ECO:0007669"/>
    <property type="project" value="UniProtKB-KW"/>
</dbReference>
<dbReference type="AlphaFoldDB" id="A0A6G5ABT3"/>
<keyword evidence="2" id="KW-0548">Nucleotidyltransferase</keyword>